<accession>A0A158JW50</accession>
<proteinExistence type="predicted"/>
<dbReference type="Proteomes" id="UP000054770">
    <property type="component" value="Unassembled WGS sequence"/>
</dbReference>
<keyword evidence="2" id="KW-1185">Reference proteome</keyword>
<comment type="caution">
    <text evidence="1">The sequence shown here is derived from an EMBL/GenBank/DDBJ whole genome shotgun (WGS) entry which is preliminary data.</text>
</comment>
<reference evidence="1" key="1">
    <citation type="submission" date="2016-01" db="EMBL/GenBank/DDBJ databases">
        <authorList>
            <person name="Peeters C."/>
        </authorList>
    </citation>
    <scope>NUCLEOTIDE SEQUENCE [LARGE SCALE GENOMIC DNA]</scope>
    <source>
        <strain evidence="1">LMG 22940</strain>
    </source>
</reference>
<dbReference type="EMBL" id="FCON02000052">
    <property type="protein sequence ID" value="SAL73194.1"/>
    <property type="molecule type" value="Genomic_DNA"/>
</dbReference>
<organism evidence="1 2">
    <name type="scientific">Caballeronia choica</name>
    <dbReference type="NCBI Taxonomy" id="326476"/>
    <lineage>
        <taxon>Bacteria</taxon>
        <taxon>Pseudomonadati</taxon>
        <taxon>Pseudomonadota</taxon>
        <taxon>Betaproteobacteria</taxon>
        <taxon>Burkholderiales</taxon>
        <taxon>Burkholderiaceae</taxon>
        <taxon>Caballeronia</taxon>
    </lineage>
</organism>
<evidence type="ECO:0000313" key="2">
    <source>
        <dbReference type="Proteomes" id="UP000054770"/>
    </source>
</evidence>
<gene>
    <name evidence="1" type="ORF">AWB68_04379</name>
</gene>
<dbReference type="AlphaFoldDB" id="A0A158JW50"/>
<protein>
    <submittedName>
        <fullName evidence="1">Uncharacterized protein</fullName>
    </submittedName>
</protein>
<evidence type="ECO:0000313" key="1">
    <source>
        <dbReference type="EMBL" id="SAL73194.1"/>
    </source>
</evidence>
<name>A0A158JW50_9BURK</name>
<sequence>MPVTSPLPLLSPSRQTAASLRFVGSSKPANRFCRRVHGLLFRSLSVSGDSPTTPKAQQACQVIGLLAVHFRHCRRNWGWCRPQRRGSVFHERPACEGNRQAGSPCCAIANESGANEFSGHRPSKGGHTPVMVNFGKVLGASIWPTGKGCGYPVCFRRSRHLHGFAICRRATDKVFREQLERFSVAGPRCRSLLMRLPRPNDLCDRRPSRVRRVGLISPEVERKHVFGKRNQAAGLLSARTMMTDDPDT</sequence>